<dbReference type="GO" id="GO:0005829">
    <property type="term" value="C:cytosol"/>
    <property type="evidence" value="ECO:0007669"/>
    <property type="project" value="TreeGrafter"/>
</dbReference>
<comment type="catalytic activity">
    <reaction evidence="11 12">
        <text>tRNA(Ile) + L-isoleucine + ATP = L-isoleucyl-tRNA(Ile) + AMP + diphosphate</text>
        <dbReference type="Rhea" id="RHEA:11060"/>
        <dbReference type="Rhea" id="RHEA-COMP:9666"/>
        <dbReference type="Rhea" id="RHEA-COMP:9695"/>
        <dbReference type="ChEBI" id="CHEBI:30616"/>
        <dbReference type="ChEBI" id="CHEBI:33019"/>
        <dbReference type="ChEBI" id="CHEBI:58045"/>
        <dbReference type="ChEBI" id="CHEBI:78442"/>
        <dbReference type="ChEBI" id="CHEBI:78528"/>
        <dbReference type="ChEBI" id="CHEBI:456215"/>
        <dbReference type="EC" id="6.1.1.5"/>
    </reaction>
</comment>
<evidence type="ECO:0000256" key="7">
    <source>
        <dbReference type="ARBA" id="ARBA00022840"/>
    </source>
</evidence>
<comment type="similarity">
    <text evidence="1 12">Belongs to the class-I aminoacyl-tRNA synthetase family. IleS type 1 subfamily.</text>
</comment>
<feature type="binding site" evidence="12">
    <location>
        <position position="935"/>
    </location>
    <ligand>
        <name>Zn(2+)</name>
        <dbReference type="ChEBI" id="CHEBI:29105"/>
    </ligand>
</feature>
<keyword evidence="3 12" id="KW-0436">Ligase</keyword>
<evidence type="ECO:0000313" key="17">
    <source>
        <dbReference type="EMBL" id="AOW12407.1"/>
    </source>
</evidence>
<dbReference type="InterPro" id="IPR014729">
    <property type="entry name" value="Rossmann-like_a/b/a_fold"/>
</dbReference>
<dbReference type="GO" id="GO:0002161">
    <property type="term" value="F:aminoacyl-tRNA deacylase activity"/>
    <property type="evidence" value="ECO:0007669"/>
    <property type="project" value="InterPro"/>
</dbReference>
<evidence type="ECO:0000256" key="13">
    <source>
        <dbReference type="SAM" id="MobiDB-lite"/>
    </source>
</evidence>
<dbReference type="GO" id="GO:0006428">
    <property type="term" value="P:isoleucyl-tRNA aminoacylation"/>
    <property type="evidence" value="ECO:0007669"/>
    <property type="project" value="UniProtKB-UniRule"/>
</dbReference>
<dbReference type="GO" id="GO:0008270">
    <property type="term" value="F:zinc ion binding"/>
    <property type="evidence" value="ECO:0007669"/>
    <property type="project" value="UniProtKB-UniRule"/>
</dbReference>
<dbReference type="PANTHER" id="PTHR42765:SF1">
    <property type="entry name" value="ISOLEUCINE--TRNA LIGASE, MITOCHONDRIAL"/>
    <property type="match status" value="1"/>
</dbReference>
<dbReference type="InterPro" id="IPR002300">
    <property type="entry name" value="aa-tRNA-synth_Ia"/>
</dbReference>
<feature type="binding site" evidence="12">
    <location>
        <position position="958"/>
    </location>
    <ligand>
        <name>Zn(2+)</name>
        <dbReference type="ChEBI" id="CHEBI:29105"/>
    </ligand>
</feature>
<dbReference type="OrthoDB" id="9810365at2"/>
<comment type="subunit">
    <text evidence="12">Monomer.</text>
</comment>
<reference evidence="17 20" key="2">
    <citation type="submission" date="2016-10" db="EMBL/GenBank/DDBJ databases">
        <title>Hydorgenophaga sp. LPB0072 isolated from gastropod.</title>
        <authorList>
            <person name="Kim E."/>
            <person name="Yi H."/>
        </authorList>
    </citation>
    <scope>NUCLEOTIDE SEQUENCE [LARGE SCALE GENOMIC DNA]</scope>
    <source>
        <strain evidence="17 20">LPB0072</strain>
    </source>
</reference>
<dbReference type="PROSITE" id="PS00178">
    <property type="entry name" value="AA_TRNA_LIGASE_I"/>
    <property type="match status" value="1"/>
</dbReference>
<dbReference type="Pfam" id="PF08264">
    <property type="entry name" value="Anticodon_1"/>
    <property type="match status" value="1"/>
</dbReference>
<evidence type="ECO:0000313" key="20">
    <source>
        <dbReference type="Proteomes" id="UP000185680"/>
    </source>
</evidence>
<evidence type="ECO:0000313" key="19">
    <source>
        <dbReference type="Proteomes" id="UP000185657"/>
    </source>
</evidence>
<comment type="domain">
    <text evidence="12">IleRS has two distinct active sites: one for aminoacylation and one for editing. The misactivated valine is translocated from the active site to the editing site, which sterically excludes the correctly activated isoleucine. The single editing site contains two valyl binding pockets, one specific for each substrate (Val-AMP or Val-tRNA(Ile)).</text>
</comment>
<keyword evidence="8 12" id="KW-0648">Protein biosynthesis</keyword>
<dbReference type="GO" id="GO:0005524">
    <property type="term" value="F:ATP binding"/>
    <property type="evidence" value="ECO:0007669"/>
    <property type="project" value="UniProtKB-UniRule"/>
</dbReference>
<feature type="domain" description="Aminoacyl-tRNA synthetase class Ia" evidence="14">
    <location>
        <begin position="56"/>
        <end position="689"/>
    </location>
</feature>
<proteinExistence type="inferred from homology"/>
<dbReference type="Pfam" id="PF06827">
    <property type="entry name" value="zf-FPG_IleRS"/>
    <property type="match status" value="1"/>
</dbReference>
<dbReference type="STRING" id="1763535.LPB072_05600"/>
<feature type="short sequence motif" description="'KMSKS' region" evidence="12">
    <location>
        <begin position="652"/>
        <end position="656"/>
    </location>
</feature>
<comment type="function">
    <text evidence="10 12">Catalyzes the attachment of isoleucine to tRNA(Ile). As IleRS can inadvertently accommodate and process structurally similar amino acids such as valine, to avoid such errors it has two additional distinct tRNA(Ile)-dependent editing activities. One activity is designated as 'pretransfer' editing and involves the hydrolysis of activated Val-AMP. The other activity is designated 'posttransfer' editing and involves deacylation of mischarged Val-tRNA(Ile).</text>
</comment>
<dbReference type="Pfam" id="PF00133">
    <property type="entry name" value="tRNA-synt_1"/>
    <property type="match status" value="1"/>
</dbReference>
<evidence type="ECO:0000256" key="5">
    <source>
        <dbReference type="ARBA" id="ARBA00022741"/>
    </source>
</evidence>
<accession>A0A167IBB2</accession>
<dbReference type="InterPro" id="IPR010663">
    <property type="entry name" value="Znf_FPG/IleRS"/>
</dbReference>
<keyword evidence="2 12" id="KW-0963">Cytoplasm</keyword>
<feature type="binding site" evidence="12">
    <location>
        <position position="955"/>
    </location>
    <ligand>
        <name>Zn(2+)</name>
        <dbReference type="ChEBI" id="CHEBI:29105"/>
    </ligand>
</feature>
<feature type="domain" description="Zinc finger FPG/IleRS-type" evidence="15">
    <location>
        <begin position="934"/>
        <end position="961"/>
    </location>
</feature>
<keyword evidence="9 12" id="KW-0030">Aminoacyl-tRNA synthetase</keyword>
<dbReference type="FunFam" id="3.40.50.620:FF:000042">
    <property type="entry name" value="Isoleucine--tRNA ligase"/>
    <property type="match status" value="1"/>
</dbReference>
<dbReference type="InterPro" id="IPR009080">
    <property type="entry name" value="tRNAsynth_Ia_anticodon-bd"/>
</dbReference>
<comment type="subcellular location">
    <subcellularLocation>
        <location evidence="12">Cytoplasm</location>
    </subcellularLocation>
</comment>
<evidence type="ECO:0000259" key="14">
    <source>
        <dbReference type="Pfam" id="PF00133"/>
    </source>
</evidence>
<evidence type="ECO:0000259" key="16">
    <source>
        <dbReference type="Pfam" id="PF08264"/>
    </source>
</evidence>
<evidence type="ECO:0000256" key="2">
    <source>
        <dbReference type="ARBA" id="ARBA00022490"/>
    </source>
</evidence>
<dbReference type="NCBIfam" id="TIGR00392">
    <property type="entry name" value="ileS"/>
    <property type="match status" value="1"/>
</dbReference>
<evidence type="ECO:0000256" key="3">
    <source>
        <dbReference type="ARBA" id="ARBA00022598"/>
    </source>
</evidence>
<dbReference type="InterPro" id="IPR050081">
    <property type="entry name" value="Ile-tRNA_ligase"/>
</dbReference>
<dbReference type="EMBL" id="CP017476">
    <property type="protein sequence ID" value="AOW12407.1"/>
    <property type="molecule type" value="Genomic_DNA"/>
</dbReference>
<feature type="binding site" evidence="12">
    <location>
        <position position="655"/>
    </location>
    <ligand>
        <name>ATP</name>
        <dbReference type="ChEBI" id="CHEBI:30616"/>
    </ligand>
</feature>
<evidence type="ECO:0000256" key="1">
    <source>
        <dbReference type="ARBA" id="ARBA00006887"/>
    </source>
</evidence>
<dbReference type="CDD" id="cd07960">
    <property type="entry name" value="Anticodon_Ia_Ile_BEm"/>
    <property type="match status" value="1"/>
</dbReference>
<dbReference type="GO" id="GO:0000049">
    <property type="term" value="F:tRNA binding"/>
    <property type="evidence" value="ECO:0007669"/>
    <property type="project" value="InterPro"/>
</dbReference>
<keyword evidence="19" id="KW-1185">Reference proteome</keyword>
<reference evidence="18 19" key="1">
    <citation type="submission" date="2016-02" db="EMBL/GenBank/DDBJ databases">
        <title>Draft genome sequence of Hydrogenophaga sp. LPB0072.</title>
        <authorList>
            <person name="Shin S.-K."/>
            <person name="Yi H."/>
        </authorList>
    </citation>
    <scope>NUCLEOTIDE SEQUENCE [LARGE SCALE GENOMIC DNA]</scope>
    <source>
        <strain evidence="18 19">LPB0072</strain>
    </source>
</reference>
<dbReference type="InterPro" id="IPR023585">
    <property type="entry name" value="Ile-tRNA-ligase_type1"/>
</dbReference>
<feature type="binding site" evidence="12">
    <location>
        <position position="611"/>
    </location>
    <ligand>
        <name>L-isoleucyl-5'-AMP</name>
        <dbReference type="ChEBI" id="CHEBI:178002"/>
    </ligand>
</feature>
<dbReference type="SUPFAM" id="SSF52374">
    <property type="entry name" value="Nucleotidylyl transferase"/>
    <property type="match status" value="1"/>
</dbReference>
<protein>
    <recommendedName>
        <fullName evidence="12">Isoleucine--tRNA ligase</fullName>
        <ecNumber evidence="12">6.1.1.5</ecNumber>
    </recommendedName>
    <alternativeName>
        <fullName evidence="12">Isoleucyl-tRNA synthetase</fullName>
        <shortName evidence="12">IleRS</shortName>
    </alternativeName>
</protein>
<dbReference type="InterPro" id="IPR033708">
    <property type="entry name" value="Anticodon_Ile_BEm"/>
</dbReference>
<dbReference type="Gene3D" id="3.40.50.620">
    <property type="entry name" value="HUPs"/>
    <property type="match status" value="2"/>
</dbReference>
<feature type="short sequence motif" description="'HIGH' region" evidence="12">
    <location>
        <begin position="81"/>
        <end position="91"/>
    </location>
</feature>
<feature type="region of interest" description="Disordered" evidence="13">
    <location>
        <begin position="1"/>
        <end position="37"/>
    </location>
</feature>
<keyword evidence="7 12" id="KW-0067">ATP-binding</keyword>
<dbReference type="GO" id="GO:0004822">
    <property type="term" value="F:isoleucine-tRNA ligase activity"/>
    <property type="evidence" value="ECO:0007669"/>
    <property type="project" value="UniProtKB-UniRule"/>
</dbReference>
<dbReference type="Proteomes" id="UP000185657">
    <property type="component" value="Unassembled WGS sequence"/>
</dbReference>
<dbReference type="HAMAP" id="MF_02002">
    <property type="entry name" value="Ile_tRNA_synth_type1"/>
    <property type="match status" value="1"/>
</dbReference>
<feature type="binding site" evidence="12">
    <location>
        <position position="938"/>
    </location>
    <ligand>
        <name>Zn(2+)</name>
        <dbReference type="ChEBI" id="CHEBI:29105"/>
    </ligand>
</feature>
<dbReference type="AlphaFoldDB" id="A0A167IBB2"/>
<evidence type="ECO:0000259" key="15">
    <source>
        <dbReference type="Pfam" id="PF06827"/>
    </source>
</evidence>
<dbReference type="InterPro" id="IPR002301">
    <property type="entry name" value="Ile-tRNA-ligase"/>
</dbReference>
<dbReference type="Proteomes" id="UP000185680">
    <property type="component" value="Chromosome"/>
</dbReference>
<dbReference type="InterPro" id="IPR009008">
    <property type="entry name" value="Val/Leu/Ile-tRNA-synth_edit"/>
</dbReference>
<evidence type="ECO:0000256" key="4">
    <source>
        <dbReference type="ARBA" id="ARBA00022723"/>
    </source>
</evidence>
<organism evidence="17 20">
    <name type="scientific">Hydrogenophaga crassostreae</name>
    <dbReference type="NCBI Taxonomy" id="1763535"/>
    <lineage>
        <taxon>Bacteria</taxon>
        <taxon>Pseudomonadati</taxon>
        <taxon>Pseudomonadota</taxon>
        <taxon>Betaproteobacteria</taxon>
        <taxon>Burkholderiales</taxon>
        <taxon>Comamonadaceae</taxon>
        <taxon>Hydrogenophaga</taxon>
    </lineage>
</organism>
<sequence length="977" mass="107636">MSDEKKSAAPTKSSGKTEGANAYRATLNMPDTPFPMRGDLPKREPAWVADWNDSANDKGLYMRLREARKGAPLFVLHDGPPYANGQIHMGHAVNKILKDTIVKSRQLAGFDAQYIPGWDCHGLPIENAIEKKHGRKLSRDDMQAKSRAYATEQIDQQREDFKRLGVLGDWERPYRTMDFANEAGEIRAFKRVIERGFVYRGLKPVYWCFDCGSSLAEFEIEYADKKSDTLDVAFETDDAAQLANAFGLAGLPAGKSAFAVIWTTTAWTIPANQALNAHPEFNYALVETPMGCLVLAETLVEKCLERFGLEGTVLATTTGDKLGGLNFRHPLYDVDAGYQRLSPVYLADYVSDGDGTGLVHSAPAYGVDDFNSCIANGLAYDDILNPVQGNGAYAADFPLFGGLHIWKAVPVILEALKAAGRLMATEPITHSYPHCWRHKTPVIYRAAAQWFIRMDEGEGVFTKDKAPKSLREMALAAIDHTSFYPENGQARLRDMIANRPDWCISRQRSWGVPVPFFLHIDSGELHPRTMEILDQAAEIVEKGGIEAWSRVTAEEILGADDAPFYTKSSDILEVWFDSGSTFQHVLRGSHAHSYPNGAFHADGPEADLYLEGHDQHRGWFHSSLLLGCALYGRAPYKGLLTHGFTIDSQGRKMSKSLGNGLDPQEVNKKLGAEIIRMWVAASDYSGDIAGDEKILARVVDGYRRIRNTLRFLMANISDFNATTDAVPLDQMLEIDRFALARAAEFQAEVLKHFDIYEFHPVVSKLQVYCSEDLGAFYLDVLKDRLYTTAPKSLARRSAQTALHQITHAMLRWMAPFLSFTAEEAWPILAGEANQGSIFFETFAALPSPNEALLAKWARIRAIRDQANKAIEDLRAAGTVGASLQATLTITAGADDAALLRSLGDDLRFVTITSAVTVVNGAQLGIAVAPSAAVKCDRCWHYSADVGIDPNHPAICGRCVSNLAEAEGRGAGETRSIA</sequence>
<keyword evidence="4 12" id="KW-0479">Metal-binding</keyword>
<dbReference type="EMBL" id="LVWD01000008">
    <property type="protein sequence ID" value="OAD42458.1"/>
    <property type="molecule type" value="Genomic_DNA"/>
</dbReference>
<feature type="domain" description="Methionyl/Valyl/Leucyl/Isoleucyl-tRNA synthetase anticodon-binding" evidence="16">
    <location>
        <begin position="735"/>
        <end position="887"/>
    </location>
</feature>
<evidence type="ECO:0000256" key="12">
    <source>
        <dbReference type="HAMAP-Rule" id="MF_02002"/>
    </source>
</evidence>
<dbReference type="KEGG" id="hyl:LPB072_05600"/>
<dbReference type="PRINTS" id="PR00984">
    <property type="entry name" value="TRNASYNTHILE"/>
</dbReference>
<dbReference type="InterPro" id="IPR001412">
    <property type="entry name" value="aa-tRNA-synth_I_CS"/>
</dbReference>
<dbReference type="EC" id="6.1.1.5" evidence="12"/>
<gene>
    <name evidence="12" type="primary">ileS</name>
    <name evidence="17" type="ORF">LPB072_05600</name>
    <name evidence="18" type="ORF">LPB72_08180</name>
</gene>
<evidence type="ECO:0000256" key="9">
    <source>
        <dbReference type="ARBA" id="ARBA00023146"/>
    </source>
</evidence>
<evidence type="ECO:0000313" key="18">
    <source>
        <dbReference type="EMBL" id="OAD42458.1"/>
    </source>
</evidence>
<keyword evidence="5 12" id="KW-0547">Nucleotide-binding</keyword>
<keyword evidence="6 12" id="KW-0862">Zinc</keyword>
<comment type="cofactor">
    <cofactor evidence="12">
        <name>Zn(2+)</name>
        <dbReference type="ChEBI" id="CHEBI:29105"/>
    </cofactor>
    <text evidence="12">Binds 1 zinc ion per subunit.</text>
</comment>
<evidence type="ECO:0000256" key="11">
    <source>
        <dbReference type="ARBA" id="ARBA00048359"/>
    </source>
</evidence>
<dbReference type="InterPro" id="IPR013155">
    <property type="entry name" value="M/V/L/I-tRNA-synth_anticd-bd"/>
</dbReference>
<evidence type="ECO:0000256" key="8">
    <source>
        <dbReference type="ARBA" id="ARBA00022917"/>
    </source>
</evidence>
<evidence type="ECO:0000256" key="10">
    <source>
        <dbReference type="ARBA" id="ARBA00025217"/>
    </source>
</evidence>
<dbReference type="Gene3D" id="3.90.740.10">
    <property type="entry name" value="Valyl/Leucyl/Isoleucyl-tRNA synthetase, editing domain"/>
    <property type="match status" value="1"/>
</dbReference>
<dbReference type="PANTHER" id="PTHR42765">
    <property type="entry name" value="SOLEUCYL-TRNA SYNTHETASE"/>
    <property type="match status" value="1"/>
</dbReference>
<evidence type="ECO:0000256" key="6">
    <source>
        <dbReference type="ARBA" id="ARBA00022833"/>
    </source>
</evidence>
<dbReference type="SUPFAM" id="SSF47323">
    <property type="entry name" value="Anticodon-binding domain of a subclass of class I aminoacyl-tRNA synthetases"/>
    <property type="match status" value="1"/>
</dbReference>
<name>A0A167IBB2_9BURK</name>
<dbReference type="SUPFAM" id="SSF50677">
    <property type="entry name" value="ValRS/IleRS/LeuRS editing domain"/>
    <property type="match status" value="1"/>
</dbReference>
<dbReference type="Gene3D" id="1.10.730.20">
    <property type="match status" value="1"/>
</dbReference>